<dbReference type="PANTHER" id="PTHR31794">
    <property type="entry name" value="AUXIN EFFLUX TRANSPORTER FAMILY PROTEIN (EUROFUNG)"/>
    <property type="match status" value="1"/>
</dbReference>
<evidence type="ECO:0000256" key="5">
    <source>
        <dbReference type="SAM" id="Phobius"/>
    </source>
</evidence>
<organism evidence="6 7">
    <name type="scientific">Kluyveromyces marxianus</name>
    <name type="common">Yeast</name>
    <name type="synonym">Candida kefyr</name>
    <dbReference type="NCBI Taxonomy" id="4911"/>
    <lineage>
        <taxon>Eukaryota</taxon>
        <taxon>Fungi</taxon>
        <taxon>Dikarya</taxon>
        <taxon>Ascomycota</taxon>
        <taxon>Saccharomycotina</taxon>
        <taxon>Saccharomycetes</taxon>
        <taxon>Saccharomycetales</taxon>
        <taxon>Saccharomycetaceae</taxon>
        <taxon>Kluyveromyces</taxon>
    </lineage>
</organism>
<evidence type="ECO:0000256" key="1">
    <source>
        <dbReference type="ARBA" id="ARBA00004141"/>
    </source>
</evidence>
<evidence type="ECO:0000256" key="4">
    <source>
        <dbReference type="ARBA" id="ARBA00023136"/>
    </source>
</evidence>
<evidence type="ECO:0000313" key="7">
    <source>
        <dbReference type="Proteomes" id="UP000422736"/>
    </source>
</evidence>
<evidence type="ECO:0000313" key="6">
    <source>
        <dbReference type="EMBL" id="QGN15483.1"/>
    </source>
</evidence>
<feature type="transmembrane region" description="Helical" evidence="5">
    <location>
        <begin position="78"/>
        <end position="104"/>
    </location>
</feature>
<feature type="transmembrane region" description="Helical" evidence="5">
    <location>
        <begin position="20"/>
        <end position="40"/>
    </location>
</feature>
<feature type="transmembrane region" description="Helical" evidence="5">
    <location>
        <begin position="111"/>
        <end position="134"/>
    </location>
</feature>
<keyword evidence="3 5" id="KW-1133">Transmembrane helix</keyword>
<dbReference type="PANTHER" id="PTHR31794:SF2">
    <property type="entry name" value="AUXIN EFFLUX TRANSPORTER FAMILY PROTEIN (EUROFUNG)"/>
    <property type="match status" value="1"/>
</dbReference>
<accession>A0ABX6ET32</accession>
<feature type="transmembrane region" description="Helical" evidence="5">
    <location>
        <begin position="335"/>
        <end position="355"/>
    </location>
</feature>
<reference evidence="6 7" key="1">
    <citation type="submission" date="2016-03" db="EMBL/GenBank/DDBJ databases">
        <title>How can Kluyveromyces marxianus grow so fast - potential evolutionary course in Saccharomyces Complex revealed by comparative genomics.</title>
        <authorList>
            <person name="Mo W."/>
            <person name="Lu W."/>
            <person name="Yang X."/>
            <person name="Qi J."/>
            <person name="Lv H."/>
        </authorList>
    </citation>
    <scope>NUCLEOTIDE SEQUENCE [LARGE SCALE GENOMIC DNA]</scope>
    <source>
        <strain evidence="6 7">FIM1</strain>
    </source>
</reference>
<reference evidence="6 7" key="2">
    <citation type="submission" date="2019-11" db="EMBL/GenBank/DDBJ databases">
        <authorList>
            <person name="Lu H."/>
        </authorList>
    </citation>
    <scope>NUCLEOTIDE SEQUENCE [LARGE SCALE GENOMIC DNA]</scope>
    <source>
        <strain evidence="6 7">FIM1</strain>
    </source>
</reference>
<dbReference type="Proteomes" id="UP000422736">
    <property type="component" value="Chromosome 3"/>
</dbReference>
<proteinExistence type="predicted"/>
<dbReference type="Pfam" id="PF03547">
    <property type="entry name" value="Mem_trans"/>
    <property type="match status" value="1"/>
</dbReference>
<sequence>MITTNGSLSFLQLSWTTFQSVFVVFVICLCGFLCSCSGLLPKDGQKIISMLNVNLLTPCLIFSKLARSLSLAKLIQLFIIPVFYSVLIGVSYLSGCLVSSLFGLDLDETHFVIGTAVFPNSNSLPVSLMMSLAYSLPQLKWPEIPDDNGDNIASRGILYLLMFQQIDQTLRWSWGVHKLLRWSGEAEESITITEQSSFSTTILDSDTTRTKFAKFSSHLRYHWDNLVSYMNPPLYAIFFSVVAASIQPLKEALFEGSGFLHNTLTMAVDQMADVSIPLILIVLGANFGPSNSTSSMATHNSKNMVFASILSRMILPAIILLPLIALTVKNCKISILTDPAFLLVSFLLTTSPPAIQLTQLTQINEFFEFEIVKVLFWGYVVMTLPMTIAMVSISLTVLEWANQ</sequence>
<keyword evidence="4 5" id="KW-0472">Membrane</keyword>
<name>A0ABX6ET32_KLUMA</name>
<gene>
    <name evidence="6" type="ORF">FIM1_2174</name>
</gene>
<protein>
    <submittedName>
        <fullName evidence="6">Transporter YBR287W</fullName>
    </submittedName>
</protein>
<feature type="transmembrane region" description="Helical" evidence="5">
    <location>
        <begin position="375"/>
        <end position="398"/>
    </location>
</feature>
<evidence type="ECO:0000256" key="3">
    <source>
        <dbReference type="ARBA" id="ARBA00022989"/>
    </source>
</evidence>
<dbReference type="InterPro" id="IPR004776">
    <property type="entry name" value="Mem_transp_PIN-like"/>
</dbReference>
<dbReference type="EMBL" id="CP015056">
    <property type="protein sequence ID" value="QGN15483.1"/>
    <property type="molecule type" value="Genomic_DNA"/>
</dbReference>
<keyword evidence="2 5" id="KW-0812">Transmembrane</keyword>
<feature type="transmembrane region" description="Helical" evidence="5">
    <location>
        <begin position="305"/>
        <end position="328"/>
    </location>
</feature>
<feature type="transmembrane region" description="Helical" evidence="5">
    <location>
        <begin position="226"/>
        <end position="246"/>
    </location>
</feature>
<evidence type="ECO:0000256" key="2">
    <source>
        <dbReference type="ARBA" id="ARBA00022692"/>
    </source>
</evidence>
<keyword evidence="7" id="KW-1185">Reference proteome</keyword>
<comment type="subcellular location">
    <subcellularLocation>
        <location evidence="1">Membrane</location>
        <topology evidence="1">Multi-pass membrane protein</topology>
    </subcellularLocation>
</comment>